<organism evidence="2 3">
    <name type="scientific">Dothistroma septosporum (strain NZE10 / CBS 128990)</name>
    <name type="common">Red band needle blight fungus</name>
    <name type="synonym">Mycosphaerella pini</name>
    <dbReference type="NCBI Taxonomy" id="675120"/>
    <lineage>
        <taxon>Eukaryota</taxon>
        <taxon>Fungi</taxon>
        <taxon>Dikarya</taxon>
        <taxon>Ascomycota</taxon>
        <taxon>Pezizomycotina</taxon>
        <taxon>Dothideomycetes</taxon>
        <taxon>Dothideomycetidae</taxon>
        <taxon>Mycosphaerellales</taxon>
        <taxon>Mycosphaerellaceae</taxon>
        <taxon>Dothistroma</taxon>
    </lineage>
</organism>
<dbReference type="AlphaFoldDB" id="N1PFM3"/>
<evidence type="ECO:0000313" key="2">
    <source>
        <dbReference type="EMBL" id="EME40909.1"/>
    </source>
</evidence>
<name>N1PFM3_DOTSN</name>
<feature type="compositionally biased region" description="Basic and acidic residues" evidence="1">
    <location>
        <begin position="21"/>
        <end position="30"/>
    </location>
</feature>
<evidence type="ECO:0000313" key="3">
    <source>
        <dbReference type="Proteomes" id="UP000016933"/>
    </source>
</evidence>
<keyword evidence="3" id="KW-1185">Reference proteome</keyword>
<proteinExistence type="predicted"/>
<protein>
    <submittedName>
        <fullName evidence="2">Uncharacterized protein</fullName>
    </submittedName>
</protein>
<dbReference type="HOGENOM" id="CLU_909195_0_0_1"/>
<dbReference type="OrthoDB" id="3650850at2759"/>
<feature type="region of interest" description="Disordered" evidence="1">
    <location>
        <begin position="18"/>
        <end position="41"/>
    </location>
</feature>
<dbReference type="CDD" id="cd14279">
    <property type="entry name" value="CUE"/>
    <property type="match status" value="1"/>
</dbReference>
<accession>N1PFM3</accession>
<evidence type="ECO:0000256" key="1">
    <source>
        <dbReference type="SAM" id="MobiDB-lite"/>
    </source>
</evidence>
<gene>
    <name evidence="2" type="ORF">DOTSEDRAFT_37642</name>
</gene>
<sequence>MRMFKLFLLEKVGSREKRRQRGVDEGKLALRDGAPGAKRQSPFAVKDSAARRSEQRAVNLLHYGEPPRDLSTASALTEPSRFNKLISQPGQPLHYFTTWLNRYRYPFLNRTSKRETAAVHSEIRRDQNLDQFGEILPNHSLEDVHRIISKRHGNVEDTVNWLAAFEHERHEMRARIEDLPQELKDMISGHVLTVPATPKKEAVSKITPDYKPPITLQVDRDSRSTFAQAYYAGRILEVMGTELCRDWLRSLPREHRDMIKVIRCNRWNSGTERADTSSGIYSNRRPDAYEARKKEIRGTMKATVFR</sequence>
<reference evidence="2 3" key="2">
    <citation type="journal article" date="2012" name="PLoS Pathog.">
        <title>Diverse lifestyles and strategies of plant pathogenesis encoded in the genomes of eighteen Dothideomycetes fungi.</title>
        <authorList>
            <person name="Ohm R.A."/>
            <person name="Feau N."/>
            <person name="Henrissat B."/>
            <person name="Schoch C.L."/>
            <person name="Horwitz B.A."/>
            <person name="Barry K.W."/>
            <person name="Condon B.J."/>
            <person name="Copeland A.C."/>
            <person name="Dhillon B."/>
            <person name="Glaser F."/>
            <person name="Hesse C.N."/>
            <person name="Kosti I."/>
            <person name="LaButti K."/>
            <person name="Lindquist E.A."/>
            <person name="Lucas S."/>
            <person name="Salamov A.A."/>
            <person name="Bradshaw R.E."/>
            <person name="Ciuffetti L."/>
            <person name="Hamelin R.C."/>
            <person name="Kema G.H.J."/>
            <person name="Lawrence C."/>
            <person name="Scott J.A."/>
            <person name="Spatafora J.W."/>
            <person name="Turgeon B.G."/>
            <person name="de Wit P.J.G.M."/>
            <person name="Zhong S."/>
            <person name="Goodwin S.B."/>
            <person name="Grigoriev I.V."/>
        </authorList>
    </citation>
    <scope>NUCLEOTIDE SEQUENCE [LARGE SCALE GENOMIC DNA]</scope>
    <source>
        <strain evidence="3">NZE10 / CBS 128990</strain>
    </source>
</reference>
<reference evidence="3" key="1">
    <citation type="journal article" date="2012" name="PLoS Genet.">
        <title>The genomes of the fungal plant pathogens Cladosporium fulvum and Dothistroma septosporum reveal adaptation to different hosts and lifestyles but also signatures of common ancestry.</title>
        <authorList>
            <person name="de Wit P.J.G.M."/>
            <person name="van der Burgt A."/>
            <person name="Oekmen B."/>
            <person name="Stergiopoulos I."/>
            <person name="Abd-Elsalam K.A."/>
            <person name="Aerts A.L."/>
            <person name="Bahkali A.H."/>
            <person name="Beenen H.G."/>
            <person name="Chettri P."/>
            <person name="Cox M.P."/>
            <person name="Datema E."/>
            <person name="de Vries R.P."/>
            <person name="Dhillon B."/>
            <person name="Ganley A.R."/>
            <person name="Griffiths S.A."/>
            <person name="Guo Y."/>
            <person name="Hamelin R.C."/>
            <person name="Henrissat B."/>
            <person name="Kabir M.S."/>
            <person name="Jashni M.K."/>
            <person name="Kema G."/>
            <person name="Klaubauf S."/>
            <person name="Lapidus A."/>
            <person name="Levasseur A."/>
            <person name="Lindquist E."/>
            <person name="Mehrabi R."/>
            <person name="Ohm R.A."/>
            <person name="Owen T.J."/>
            <person name="Salamov A."/>
            <person name="Schwelm A."/>
            <person name="Schijlen E."/>
            <person name="Sun H."/>
            <person name="van den Burg H.A."/>
            <person name="van Ham R.C.H.J."/>
            <person name="Zhang S."/>
            <person name="Goodwin S.B."/>
            <person name="Grigoriev I.V."/>
            <person name="Collemare J."/>
            <person name="Bradshaw R.E."/>
        </authorList>
    </citation>
    <scope>NUCLEOTIDE SEQUENCE [LARGE SCALE GENOMIC DNA]</scope>
    <source>
        <strain evidence="3">NZE10 / CBS 128990</strain>
    </source>
</reference>
<dbReference type="EMBL" id="KB446543">
    <property type="protein sequence ID" value="EME40909.1"/>
    <property type="molecule type" value="Genomic_DNA"/>
</dbReference>
<dbReference type="Proteomes" id="UP000016933">
    <property type="component" value="Unassembled WGS sequence"/>
</dbReference>